<proteinExistence type="predicted"/>
<dbReference type="SUPFAM" id="SSF55785">
    <property type="entry name" value="PYP-like sensor domain (PAS domain)"/>
    <property type="match status" value="2"/>
</dbReference>
<organism evidence="11 12">
    <name type="scientific">Archangium gephyra</name>
    <dbReference type="NCBI Taxonomy" id="48"/>
    <lineage>
        <taxon>Bacteria</taxon>
        <taxon>Pseudomonadati</taxon>
        <taxon>Myxococcota</taxon>
        <taxon>Myxococcia</taxon>
        <taxon>Myxococcales</taxon>
        <taxon>Cystobacterineae</taxon>
        <taxon>Archangiaceae</taxon>
        <taxon>Archangium</taxon>
    </lineage>
</organism>
<keyword evidence="4" id="KW-0808">Transferase</keyword>
<sequence>MTTAWHRPPSRARTAWMPAHREHMELLLVSPHPGCSVGQLLSDWGHAVRHAPAVEQSGPLLQGVEGVLVVGTGSVLATEMARLRTAEMRPRPFLLALVAASAEQVPLEALLAAAVDDFLLMPFEPAQLQTRLEWLARRRRAGMQAPLEEPRSRGVHDRLSAIIQTQTDIANAGLELEKVMSLIAERAMRLCGASGTAVALAEGDELVYQVTHGNSMAHRGFRLKLAQSITGMSILRGEVLHTRDTEEDPRVNVAATRATGIRSMIIVPLHRIGSTVGAINVSYPEPNAYDDLDVRTLEMMGRLLGAALSNAAEFEAKQALVDKLAATLAALQQSQELFHSFMNHSPVLAYMKDEEGRQTWVNESFARFLQRDAESLRGVKDSELMPALAAARLRREDQALLATGQPLQSEQVVPAPDGTVHHWLNHKFILRDANGRRLIGAVSIDITARKHTEKALRRSEESFRALIEGMPEAIFAHREGNLLYINPAGLAFLDQRSVEELSGRSLLELIHPDDRGAAANVLEGSLERGPATMREVRFLRAGGQVMTAELSAMRLLFDGEPATVVSARNVTERKQMQARLLLADRLASVGTLAAGVAHEINNPLAFVLSNLGFLEEECQLLKDLLPEDRLRELEDVLRETKQGAERVRHIVRDLRTLSRDEGEQLSDVDVRAVIESSLGLVRNELRHRARLVKDFEPVPLVRASEGRLGQVLLNLLINAAQAVPDGLPGENEVRVRLRAISGRVVIEVRDTGCGIAPEVRDRIFDPFFTTKPVGTGTGLGLSICHGIVTAMGGDISVESEVGRGSTFRITLPIPRASSGTPEPKDAMPA</sequence>
<evidence type="ECO:0000256" key="5">
    <source>
        <dbReference type="ARBA" id="ARBA00022741"/>
    </source>
</evidence>
<dbReference type="SMART" id="SM00388">
    <property type="entry name" value="HisKA"/>
    <property type="match status" value="1"/>
</dbReference>
<dbReference type="NCBIfam" id="TIGR00229">
    <property type="entry name" value="sensory_box"/>
    <property type="match status" value="2"/>
</dbReference>
<dbReference type="PRINTS" id="PR00344">
    <property type="entry name" value="BCTRLSENSOR"/>
</dbReference>
<dbReference type="Pfam" id="PF08448">
    <property type="entry name" value="PAS_4"/>
    <property type="match status" value="1"/>
</dbReference>
<dbReference type="SUPFAM" id="SSF55781">
    <property type="entry name" value="GAF domain-like"/>
    <property type="match status" value="1"/>
</dbReference>
<dbReference type="InterPro" id="IPR005467">
    <property type="entry name" value="His_kinase_dom"/>
</dbReference>
<dbReference type="InterPro" id="IPR035965">
    <property type="entry name" value="PAS-like_dom_sf"/>
</dbReference>
<dbReference type="PANTHER" id="PTHR43065">
    <property type="entry name" value="SENSOR HISTIDINE KINASE"/>
    <property type="match status" value="1"/>
</dbReference>
<dbReference type="CDD" id="cd00130">
    <property type="entry name" value="PAS"/>
    <property type="match status" value="2"/>
</dbReference>
<dbReference type="PROSITE" id="PS50109">
    <property type="entry name" value="HIS_KIN"/>
    <property type="match status" value="1"/>
</dbReference>
<dbReference type="Gene3D" id="3.30.565.10">
    <property type="entry name" value="Histidine kinase-like ATPase, C-terminal domain"/>
    <property type="match status" value="1"/>
</dbReference>
<evidence type="ECO:0000256" key="4">
    <source>
        <dbReference type="ARBA" id="ARBA00022679"/>
    </source>
</evidence>
<dbReference type="InterPro" id="IPR036890">
    <property type="entry name" value="HATPase_C_sf"/>
</dbReference>
<evidence type="ECO:0000259" key="9">
    <source>
        <dbReference type="PROSITE" id="PS50109"/>
    </source>
</evidence>
<dbReference type="InterPro" id="IPR003661">
    <property type="entry name" value="HisK_dim/P_dom"/>
</dbReference>
<dbReference type="InterPro" id="IPR036097">
    <property type="entry name" value="HisK_dim/P_sf"/>
</dbReference>
<keyword evidence="6" id="KW-0418">Kinase</keyword>
<dbReference type="InterPro" id="IPR004358">
    <property type="entry name" value="Sig_transdc_His_kin-like_C"/>
</dbReference>
<dbReference type="InterPro" id="IPR000014">
    <property type="entry name" value="PAS"/>
</dbReference>
<keyword evidence="7" id="KW-0067">ATP-binding</keyword>
<dbReference type="SUPFAM" id="SSF55874">
    <property type="entry name" value="ATPase domain of HSP90 chaperone/DNA topoisomerase II/histidine kinase"/>
    <property type="match status" value="1"/>
</dbReference>
<dbReference type="Pfam" id="PF00512">
    <property type="entry name" value="HisKA"/>
    <property type="match status" value="1"/>
</dbReference>
<dbReference type="EMBL" id="QUMU01000002">
    <property type="protein sequence ID" value="REG36336.1"/>
    <property type="molecule type" value="Genomic_DNA"/>
</dbReference>
<dbReference type="SMART" id="SM00387">
    <property type="entry name" value="HATPase_c"/>
    <property type="match status" value="1"/>
</dbReference>
<evidence type="ECO:0000313" key="12">
    <source>
        <dbReference type="Proteomes" id="UP000256345"/>
    </source>
</evidence>
<keyword evidence="12" id="KW-1185">Reference proteome</keyword>
<name>A0ABX9K9N5_9BACT</name>
<comment type="catalytic activity">
    <reaction evidence="1">
        <text>ATP + protein L-histidine = ADP + protein N-phospho-L-histidine.</text>
        <dbReference type="EC" id="2.7.13.3"/>
    </reaction>
</comment>
<dbReference type="PANTHER" id="PTHR43065:SF50">
    <property type="entry name" value="HISTIDINE KINASE"/>
    <property type="match status" value="1"/>
</dbReference>
<dbReference type="InterPro" id="IPR013767">
    <property type="entry name" value="PAS_fold"/>
</dbReference>
<dbReference type="InterPro" id="IPR003594">
    <property type="entry name" value="HATPase_dom"/>
</dbReference>
<evidence type="ECO:0000256" key="3">
    <source>
        <dbReference type="ARBA" id="ARBA00022553"/>
    </source>
</evidence>
<dbReference type="SMART" id="SM00091">
    <property type="entry name" value="PAS"/>
    <property type="match status" value="2"/>
</dbReference>
<evidence type="ECO:0000256" key="2">
    <source>
        <dbReference type="ARBA" id="ARBA00012438"/>
    </source>
</evidence>
<dbReference type="Gene3D" id="3.30.450.20">
    <property type="entry name" value="PAS domain"/>
    <property type="match status" value="2"/>
</dbReference>
<dbReference type="Gene3D" id="3.30.450.40">
    <property type="match status" value="1"/>
</dbReference>
<reference evidence="11 12" key="1">
    <citation type="submission" date="2018-08" db="EMBL/GenBank/DDBJ databases">
        <title>Genomic Encyclopedia of Archaeal and Bacterial Type Strains, Phase II (KMG-II): from individual species to whole genera.</title>
        <authorList>
            <person name="Goeker M."/>
        </authorList>
    </citation>
    <scope>NUCLEOTIDE SEQUENCE [LARGE SCALE GENOMIC DNA]</scope>
    <source>
        <strain evidence="11 12">DSM 2261</strain>
    </source>
</reference>
<dbReference type="Pfam" id="PF13185">
    <property type="entry name" value="GAF_2"/>
    <property type="match status" value="1"/>
</dbReference>
<dbReference type="SMART" id="SM00065">
    <property type="entry name" value="GAF"/>
    <property type="match status" value="1"/>
</dbReference>
<dbReference type="SUPFAM" id="SSF47384">
    <property type="entry name" value="Homodimeric domain of signal transducing histidine kinase"/>
    <property type="match status" value="1"/>
</dbReference>
<dbReference type="Proteomes" id="UP000256345">
    <property type="component" value="Unassembled WGS sequence"/>
</dbReference>
<gene>
    <name evidence="11" type="ORF">ATI61_102713</name>
</gene>
<dbReference type="Pfam" id="PF00989">
    <property type="entry name" value="PAS"/>
    <property type="match status" value="1"/>
</dbReference>
<evidence type="ECO:0000259" key="10">
    <source>
        <dbReference type="PROSITE" id="PS50112"/>
    </source>
</evidence>
<dbReference type="CDD" id="cd00082">
    <property type="entry name" value="HisKA"/>
    <property type="match status" value="1"/>
</dbReference>
<dbReference type="InterPro" id="IPR029016">
    <property type="entry name" value="GAF-like_dom_sf"/>
</dbReference>
<keyword evidence="3" id="KW-0597">Phosphoprotein</keyword>
<keyword evidence="5" id="KW-0547">Nucleotide-binding</keyword>
<dbReference type="EC" id="2.7.13.3" evidence="2"/>
<dbReference type="InterPro" id="IPR013656">
    <property type="entry name" value="PAS_4"/>
</dbReference>
<dbReference type="InterPro" id="IPR003018">
    <property type="entry name" value="GAF"/>
</dbReference>
<evidence type="ECO:0000256" key="6">
    <source>
        <dbReference type="ARBA" id="ARBA00022777"/>
    </source>
</evidence>
<dbReference type="PROSITE" id="PS50112">
    <property type="entry name" value="PAS"/>
    <property type="match status" value="1"/>
</dbReference>
<accession>A0ABX9K9N5</accession>
<protein>
    <recommendedName>
        <fullName evidence="2">histidine kinase</fullName>
        <ecNumber evidence="2">2.7.13.3</ecNumber>
    </recommendedName>
</protein>
<evidence type="ECO:0000256" key="1">
    <source>
        <dbReference type="ARBA" id="ARBA00000085"/>
    </source>
</evidence>
<evidence type="ECO:0000256" key="8">
    <source>
        <dbReference type="ARBA" id="ARBA00023012"/>
    </source>
</evidence>
<dbReference type="Gene3D" id="1.10.287.130">
    <property type="match status" value="1"/>
</dbReference>
<evidence type="ECO:0000313" key="11">
    <source>
        <dbReference type="EMBL" id="REG36336.1"/>
    </source>
</evidence>
<dbReference type="Pfam" id="PF02518">
    <property type="entry name" value="HATPase_c"/>
    <property type="match status" value="1"/>
</dbReference>
<comment type="caution">
    <text evidence="11">The sequence shown here is derived from an EMBL/GenBank/DDBJ whole genome shotgun (WGS) entry which is preliminary data.</text>
</comment>
<evidence type="ECO:0000256" key="7">
    <source>
        <dbReference type="ARBA" id="ARBA00022840"/>
    </source>
</evidence>
<keyword evidence="8" id="KW-0902">Two-component regulatory system</keyword>
<feature type="domain" description="Histidine kinase" evidence="9">
    <location>
        <begin position="595"/>
        <end position="815"/>
    </location>
</feature>
<feature type="domain" description="PAS" evidence="10">
    <location>
        <begin position="459"/>
        <end position="529"/>
    </location>
</feature>